<dbReference type="InterPro" id="IPR050312">
    <property type="entry name" value="IolE/XylAMocC-like"/>
</dbReference>
<evidence type="ECO:0000313" key="3">
    <source>
        <dbReference type="Proteomes" id="UP000004893"/>
    </source>
</evidence>
<reference evidence="2" key="1">
    <citation type="submission" date="2009-02" db="EMBL/GenBank/DDBJ databases">
        <authorList>
            <person name="Fulton L."/>
            <person name="Clifton S."/>
            <person name="Fulton B."/>
            <person name="Xu J."/>
            <person name="Minx P."/>
            <person name="Pepin K.H."/>
            <person name="Johnson M."/>
            <person name="Bhonagiri V."/>
            <person name="Nash W.E."/>
            <person name="Mardis E.R."/>
            <person name="Wilson R.K."/>
        </authorList>
    </citation>
    <scope>NUCLEOTIDE SEQUENCE [LARGE SCALE GENOMIC DNA]</scope>
    <source>
        <strain evidence="2">DSM 15053</strain>
    </source>
</reference>
<gene>
    <name evidence="2" type="ORF">CLOHYLEM_07267</name>
</gene>
<evidence type="ECO:0000259" key="1">
    <source>
        <dbReference type="Pfam" id="PF01261"/>
    </source>
</evidence>
<protein>
    <submittedName>
        <fullName evidence="2">AP endonuclease, family 2</fullName>
    </submittedName>
</protein>
<dbReference type="PANTHER" id="PTHR12110">
    <property type="entry name" value="HYDROXYPYRUVATE ISOMERASE"/>
    <property type="match status" value="1"/>
</dbReference>
<dbReference type="Proteomes" id="UP000004893">
    <property type="component" value="Unassembled WGS sequence"/>
</dbReference>
<dbReference type="Gene3D" id="3.20.20.150">
    <property type="entry name" value="Divalent-metal-dependent TIM barrel enzymes"/>
    <property type="match status" value="1"/>
</dbReference>
<dbReference type="GO" id="GO:0004519">
    <property type="term" value="F:endonuclease activity"/>
    <property type="evidence" value="ECO:0007669"/>
    <property type="project" value="UniProtKB-KW"/>
</dbReference>
<keyword evidence="2" id="KW-0255">Endonuclease</keyword>
<dbReference type="Pfam" id="PF01261">
    <property type="entry name" value="AP_endonuc_2"/>
    <property type="match status" value="1"/>
</dbReference>
<dbReference type="AlphaFoldDB" id="C0C592"/>
<dbReference type="SUPFAM" id="SSF51658">
    <property type="entry name" value="Xylose isomerase-like"/>
    <property type="match status" value="1"/>
</dbReference>
<keyword evidence="2" id="KW-0540">Nuclease</keyword>
<dbReference type="InterPro" id="IPR036237">
    <property type="entry name" value="Xyl_isomerase-like_sf"/>
</dbReference>
<sequence length="318" mass="36423">MAVKYGCTVWTLMEPDYHAPYDEAVKKVAEAGFDGIELMVDDERELEAYWTDDTVSHMKELLEQNGLELIQLCMFQNMIGGLASLRPEEQDRAVENLGRVCRLAKQLGAGAVSFTAPYPQDDITVRTTATLPEYYYLNLPDMVLPGGETRSVEGWRFDAKFRLYFPDDFEWETYWENFIAGMKRAEDTARAEGMPCRIENRYNTMAPHTDTMLRMLKQLKGDYMSVSFNTAQAFIQREILPWAVHKYGGRLTHVRACDGDGLACYNLPVGAGICDWAGILEALCEIGYDGYISFEWLNDADKEENVREALEYLKRRQK</sequence>
<dbReference type="PANTHER" id="PTHR12110:SF41">
    <property type="entry name" value="INOSOSE DEHYDRATASE"/>
    <property type="match status" value="1"/>
</dbReference>
<reference evidence="2" key="2">
    <citation type="submission" date="2013-06" db="EMBL/GenBank/DDBJ databases">
        <title>Draft genome sequence of Clostridium hylemonae (DSM 15053).</title>
        <authorList>
            <person name="Sudarsanam P."/>
            <person name="Ley R."/>
            <person name="Guruge J."/>
            <person name="Turnbaugh P.J."/>
            <person name="Mahowald M."/>
            <person name="Liep D."/>
            <person name="Gordon J."/>
        </authorList>
    </citation>
    <scope>NUCLEOTIDE SEQUENCE</scope>
    <source>
        <strain evidence="2">DSM 15053</strain>
    </source>
</reference>
<dbReference type="InterPro" id="IPR013022">
    <property type="entry name" value="Xyl_isomerase-like_TIM-brl"/>
</dbReference>
<dbReference type="EMBL" id="ABYI02000040">
    <property type="protein sequence ID" value="EEG72629.1"/>
    <property type="molecule type" value="Genomic_DNA"/>
</dbReference>
<keyword evidence="2" id="KW-0378">Hydrolase</keyword>
<feature type="domain" description="Xylose isomerase-like TIM barrel" evidence="1">
    <location>
        <begin position="25"/>
        <end position="315"/>
    </location>
</feature>
<dbReference type="OrthoDB" id="9798407at2"/>
<proteinExistence type="predicted"/>
<keyword evidence="3" id="KW-1185">Reference proteome</keyword>
<organism evidence="2 3">
    <name type="scientific">[Clostridium] hylemonae DSM 15053</name>
    <dbReference type="NCBI Taxonomy" id="553973"/>
    <lineage>
        <taxon>Bacteria</taxon>
        <taxon>Bacillati</taxon>
        <taxon>Bacillota</taxon>
        <taxon>Clostridia</taxon>
        <taxon>Lachnospirales</taxon>
        <taxon>Lachnospiraceae</taxon>
    </lineage>
</organism>
<dbReference type="eggNOG" id="COG1082">
    <property type="taxonomic scope" value="Bacteria"/>
</dbReference>
<dbReference type="HOGENOM" id="CLU_079539_0_0_9"/>
<comment type="caution">
    <text evidence="2">The sequence shown here is derived from an EMBL/GenBank/DDBJ whole genome shotgun (WGS) entry which is preliminary data.</text>
</comment>
<evidence type="ECO:0000313" key="2">
    <source>
        <dbReference type="EMBL" id="EEG72629.1"/>
    </source>
</evidence>
<dbReference type="STRING" id="553973.CLOHYLEM_07267"/>
<dbReference type="RefSeq" id="WP_006444623.1">
    <property type="nucleotide sequence ID" value="NZ_CP036524.1"/>
</dbReference>
<accession>C0C592</accession>
<name>C0C592_9FIRM</name>